<dbReference type="GO" id="GO:0005524">
    <property type="term" value="F:ATP binding"/>
    <property type="evidence" value="ECO:0007669"/>
    <property type="project" value="UniProtKB-KW"/>
</dbReference>
<dbReference type="NCBIfam" id="TIGR00744">
    <property type="entry name" value="ROK_glcA_fam"/>
    <property type="match status" value="1"/>
</dbReference>
<keyword evidence="7" id="KW-0067">ATP-binding</keyword>
<proteinExistence type="inferred from homology"/>
<dbReference type="InterPro" id="IPR004654">
    <property type="entry name" value="ROK_glcA"/>
</dbReference>
<dbReference type="Pfam" id="PF00480">
    <property type="entry name" value="ROK"/>
    <property type="match status" value="1"/>
</dbReference>
<comment type="similarity">
    <text evidence="1">Belongs to the ROK (NagC/XylR) family.</text>
</comment>
<dbReference type="InterPro" id="IPR000600">
    <property type="entry name" value="ROK"/>
</dbReference>
<keyword evidence="6 9" id="KW-0418">Kinase</keyword>
<dbReference type="AlphaFoldDB" id="A0A5C8Z6D6"/>
<comment type="caution">
    <text evidence="9">The sequence shown here is derived from an EMBL/GenBank/DDBJ whole genome shotgun (WGS) entry which is preliminary data.</text>
</comment>
<evidence type="ECO:0000256" key="6">
    <source>
        <dbReference type="ARBA" id="ARBA00022777"/>
    </source>
</evidence>
<name>A0A5C8Z6D6_9ACTN</name>
<accession>A0A5C8Z6D6</accession>
<dbReference type="EMBL" id="VKAC01000012">
    <property type="protein sequence ID" value="TXR52758.1"/>
    <property type="molecule type" value="Genomic_DNA"/>
</dbReference>
<dbReference type="InterPro" id="IPR049874">
    <property type="entry name" value="ROK_cs"/>
</dbReference>
<dbReference type="Gene3D" id="3.30.420.40">
    <property type="match status" value="2"/>
</dbReference>
<evidence type="ECO:0000256" key="7">
    <source>
        <dbReference type="ARBA" id="ARBA00022840"/>
    </source>
</evidence>
<evidence type="ECO:0000256" key="8">
    <source>
        <dbReference type="ARBA" id="ARBA00032386"/>
    </source>
</evidence>
<evidence type="ECO:0000256" key="2">
    <source>
        <dbReference type="ARBA" id="ARBA00012323"/>
    </source>
</evidence>
<reference evidence="9 10" key="1">
    <citation type="submission" date="2019-07" db="EMBL/GenBank/DDBJ databases">
        <title>Quadrisphaera sp. strain DD2A genome sequencing and assembly.</title>
        <authorList>
            <person name="Kim I."/>
        </authorList>
    </citation>
    <scope>NUCLEOTIDE SEQUENCE [LARGE SCALE GENOMIC DNA]</scope>
    <source>
        <strain evidence="9 10">DD2A</strain>
    </source>
</reference>
<dbReference type="InterPro" id="IPR043129">
    <property type="entry name" value="ATPase_NBD"/>
</dbReference>
<evidence type="ECO:0000256" key="3">
    <source>
        <dbReference type="ARBA" id="ARBA00014701"/>
    </source>
</evidence>
<dbReference type="GO" id="GO:0006096">
    <property type="term" value="P:glycolytic process"/>
    <property type="evidence" value="ECO:0007669"/>
    <property type="project" value="InterPro"/>
</dbReference>
<keyword evidence="5" id="KW-0547">Nucleotide-binding</keyword>
<evidence type="ECO:0000256" key="5">
    <source>
        <dbReference type="ARBA" id="ARBA00022741"/>
    </source>
</evidence>
<dbReference type="SUPFAM" id="SSF53067">
    <property type="entry name" value="Actin-like ATPase domain"/>
    <property type="match status" value="1"/>
</dbReference>
<keyword evidence="10" id="KW-1185">Reference proteome</keyword>
<dbReference type="PROSITE" id="PS01125">
    <property type="entry name" value="ROK"/>
    <property type="match status" value="1"/>
</dbReference>
<protein>
    <recommendedName>
        <fullName evidence="3">Glucokinase</fullName>
        <ecNumber evidence="2">2.7.1.2</ecNumber>
    </recommendedName>
    <alternativeName>
        <fullName evidence="8">Glucose kinase</fullName>
    </alternativeName>
</protein>
<dbReference type="PANTHER" id="PTHR18964">
    <property type="entry name" value="ROK (REPRESSOR, ORF, KINASE) FAMILY"/>
    <property type="match status" value="1"/>
</dbReference>
<evidence type="ECO:0000256" key="4">
    <source>
        <dbReference type="ARBA" id="ARBA00022679"/>
    </source>
</evidence>
<evidence type="ECO:0000313" key="9">
    <source>
        <dbReference type="EMBL" id="TXR52758.1"/>
    </source>
</evidence>
<dbReference type="OrthoDB" id="9810372at2"/>
<evidence type="ECO:0000256" key="1">
    <source>
        <dbReference type="ARBA" id="ARBA00006479"/>
    </source>
</evidence>
<dbReference type="GO" id="GO:0005737">
    <property type="term" value="C:cytoplasm"/>
    <property type="evidence" value="ECO:0007669"/>
    <property type="project" value="InterPro"/>
</dbReference>
<dbReference type="RefSeq" id="WP_147927880.1">
    <property type="nucleotide sequence ID" value="NZ_VKAC01000012.1"/>
</dbReference>
<evidence type="ECO:0000313" key="10">
    <source>
        <dbReference type="Proteomes" id="UP000321234"/>
    </source>
</evidence>
<dbReference type="Proteomes" id="UP000321234">
    <property type="component" value="Unassembled WGS sequence"/>
</dbReference>
<dbReference type="EC" id="2.7.1.2" evidence="2"/>
<dbReference type="GO" id="GO:0004340">
    <property type="term" value="F:glucokinase activity"/>
    <property type="evidence" value="ECO:0007669"/>
    <property type="project" value="UniProtKB-EC"/>
</dbReference>
<gene>
    <name evidence="9" type="ORF">FMM08_18615</name>
</gene>
<dbReference type="PANTHER" id="PTHR18964:SF173">
    <property type="entry name" value="GLUCOKINASE"/>
    <property type="match status" value="1"/>
</dbReference>
<keyword evidence="4 9" id="KW-0808">Transferase</keyword>
<organism evidence="9 10">
    <name type="scientific">Quadrisphaera setariae</name>
    <dbReference type="NCBI Taxonomy" id="2593304"/>
    <lineage>
        <taxon>Bacteria</taxon>
        <taxon>Bacillati</taxon>
        <taxon>Actinomycetota</taxon>
        <taxon>Actinomycetes</taxon>
        <taxon>Kineosporiales</taxon>
        <taxon>Kineosporiaceae</taxon>
        <taxon>Quadrisphaera</taxon>
    </lineage>
</organism>
<sequence>MSTPSGALTVGVDIGGTKIAAGAVDAAGRIVARTRRETPARDVGAIAAAVVDAVGELRREHDVAAVGVAAAGFVDASRSVVTFAPNLAWRDEPVRADLERALGLPVVVENDANAAAWGEFAHGTGRSASSAGHEVHDMVLLTIGTGLGGGIVIGDRLLRGASGFAGELGHVRVVPDGHPCGCGNRGCWEQYASGRALVREARAMARTGSPLAAHLLELAGDDPEAIQGPTVTKAALEGDTAAVELLADLGRWIGEGAASVVAALDPALVVVGGGVSEAGDLLLAPARTAFARQLTARGHRPAIPVELASLGNDAGMIGVADLARTV</sequence>